<name>A0A109LKE0_PSEFL</name>
<comment type="caution">
    <text evidence="1">The sequence shown here is derived from an EMBL/GenBank/DDBJ whole genome shotgun (WGS) entry which is preliminary data.</text>
</comment>
<reference evidence="1 2" key="1">
    <citation type="submission" date="2015-05" db="EMBL/GenBank/DDBJ databases">
        <title>A genomic and transcriptomic approach to investigate the blue pigment phenotype in Pseudomonas fluorescens.</title>
        <authorList>
            <person name="Andreani N.A."/>
            <person name="Cardazzo B."/>
        </authorList>
    </citation>
    <scope>NUCLEOTIDE SEQUENCE [LARGE SCALE GENOMIC DNA]</scope>
    <source>
        <strain evidence="1 2">Ps_22</strain>
    </source>
</reference>
<accession>A0A109LKE0</accession>
<organism evidence="1 2">
    <name type="scientific">Pseudomonas fluorescens</name>
    <dbReference type="NCBI Taxonomy" id="294"/>
    <lineage>
        <taxon>Bacteria</taxon>
        <taxon>Pseudomonadati</taxon>
        <taxon>Pseudomonadota</taxon>
        <taxon>Gammaproteobacteria</taxon>
        <taxon>Pseudomonadales</taxon>
        <taxon>Pseudomonadaceae</taxon>
        <taxon>Pseudomonas</taxon>
    </lineage>
</organism>
<dbReference type="Proteomes" id="UP000061348">
    <property type="component" value="Unassembled WGS sequence"/>
</dbReference>
<evidence type="ECO:0000313" key="1">
    <source>
        <dbReference type="EMBL" id="KWV89522.1"/>
    </source>
</evidence>
<sequence length="62" mass="6407">MSVAAVVGRDAIIVIEMRHDTSGAGFLAGIQVNETGDLAGGELHMQAFFEIADGAHHGVGMQ</sequence>
<evidence type="ECO:0000313" key="2">
    <source>
        <dbReference type="Proteomes" id="UP000061348"/>
    </source>
</evidence>
<gene>
    <name evidence="1" type="ORF">PFLmoz3_00816</name>
</gene>
<dbReference type="AlphaFoldDB" id="A0A109LKE0"/>
<dbReference type="EMBL" id="LCYA01000042">
    <property type="protein sequence ID" value="KWV89522.1"/>
    <property type="molecule type" value="Genomic_DNA"/>
</dbReference>
<proteinExistence type="predicted"/>
<protein>
    <submittedName>
        <fullName evidence="1">Uncharacterized protein</fullName>
    </submittedName>
</protein>